<organism evidence="1">
    <name type="scientific">Siphoviridae sp. ct13O11</name>
    <dbReference type="NCBI Taxonomy" id="2825303"/>
    <lineage>
        <taxon>Viruses</taxon>
        <taxon>Duplodnaviria</taxon>
        <taxon>Heunggongvirae</taxon>
        <taxon>Uroviricota</taxon>
        <taxon>Caudoviricetes</taxon>
    </lineage>
</organism>
<proteinExistence type="predicted"/>
<sequence>MAAQVRHHPHQHKVILAPHIPFHTARHVTPRAGLFRAHTPP</sequence>
<accession>A0A8S5UD72</accession>
<evidence type="ECO:0000313" key="1">
    <source>
        <dbReference type="EMBL" id="DAF92424.1"/>
    </source>
</evidence>
<protein>
    <submittedName>
        <fullName evidence="1">Uncharacterized protein</fullName>
    </submittedName>
</protein>
<name>A0A8S5UD72_9CAUD</name>
<dbReference type="EMBL" id="BK016066">
    <property type="protein sequence ID" value="DAF92424.1"/>
    <property type="molecule type" value="Genomic_DNA"/>
</dbReference>
<reference evidence="1" key="1">
    <citation type="journal article" date="2021" name="Proc. Natl. Acad. Sci. U.S.A.">
        <title>A Catalog of Tens of Thousands of Viruses from Human Metagenomes Reveals Hidden Associations with Chronic Diseases.</title>
        <authorList>
            <person name="Tisza M.J."/>
            <person name="Buck C.B."/>
        </authorList>
    </citation>
    <scope>NUCLEOTIDE SEQUENCE</scope>
    <source>
        <strain evidence="1">Ct13O11</strain>
    </source>
</reference>